<feature type="region of interest" description="Disordered" evidence="2">
    <location>
        <begin position="985"/>
        <end position="1010"/>
    </location>
</feature>
<evidence type="ECO:0008006" key="7">
    <source>
        <dbReference type="Google" id="ProtNLM"/>
    </source>
</evidence>
<reference evidence="5" key="1">
    <citation type="submission" date="2021-02" db="EMBL/GenBank/DDBJ databases">
        <title>Genome sequence Cadophora malorum strain M34.</title>
        <authorList>
            <person name="Stefanovic E."/>
            <person name="Vu D."/>
            <person name="Scully C."/>
            <person name="Dijksterhuis J."/>
            <person name="Roader J."/>
            <person name="Houbraken J."/>
        </authorList>
    </citation>
    <scope>NUCLEOTIDE SEQUENCE</scope>
    <source>
        <strain evidence="5">M34</strain>
    </source>
</reference>
<accession>A0A8H7W3P9</accession>
<evidence type="ECO:0000259" key="4">
    <source>
        <dbReference type="Pfam" id="PF13087"/>
    </source>
</evidence>
<dbReference type="GO" id="GO:0005829">
    <property type="term" value="C:cytosol"/>
    <property type="evidence" value="ECO:0007669"/>
    <property type="project" value="TreeGrafter"/>
</dbReference>
<feature type="compositionally biased region" description="Polar residues" evidence="2">
    <location>
        <begin position="110"/>
        <end position="126"/>
    </location>
</feature>
<dbReference type="InterPro" id="IPR041679">
    <property type="entry name" value="DNA2/NAM7-like_C"/>
</dbReference>
<feature type="region of interest" description="Disordered" evidence="2">
    <location>
        <begin position="47"/>
        <end position="126"/>
    </location>
</feature>
<evidence type="ECO:0000313" key="5">
    <source>
        <dbReference type="EMBL" id="KAG4416531.1"/>
    </source>
</evidence>
<keyword evidence="1" id="KW-0067">ATP-binding</keyword>
<dbReference type="InterPro" id="IPR041677">
    <property type="entry name" value="DNA2/NAM7_AAA_11"/>
</dbReference>
<keyword evidence="6" id="KW-1185">Reference proteome</keyword>
<name>A0A8H7W3P9_9HELO</name>
<evidence type="ECO:0000313" key="6">
    <source>
        <dbReference type="Proteomes" id="UP000664132"/>
    </source>
</evidence>
<keyword evidence="1" id="KW-0347">Helicase</keyword>
<feature type="compositionally biased region" description="Pro residues" evidence="2">
    <location>
        <begin position="1"/>
        <end position="12"/>
    </location>
</feature>
<keyword evidence="1" id="KW-0378">Hydrolase</keyword>
<dbReference type="InterPro" id="IPR045055">
    <property type="entry name" value="DNA2/NAM7-like"/>
</dbReference>
<dbReference type="Pfam" id="PF13087">
    <property type="entry name" value="AAA_12"/>
    <property type="match status" value="1"/>
</dbReference>
<dbReference type="Gene3D" id="3.40.50.300">
    <property type="entry name" value="P-loop containing nucleotide triphosphate hydrolases"/>
    <property type="match status" value="2"/>
</dbReference>
<dbReference type="Pfam" id="PF13086">
    <property type="entry name" value="AAA_11"/>
    <property type="match status" value="1"/>
</dbReference>
<dbReference type="AlphaFoldDB" id="A0A8H7W3P9"/>
<proteinExistence type="predicted"/>
<sequence>MVSPAPHQPHPHPTSALRHARPSSLLYPDHHRNEIGLLSKAQISPPALADPEEFPSLPGQSKAVPIRQPPDTEQPKAGSAHEQPLRPFLPPRYPHGQGPLFTTFYDGKSSHSSGSQQNTPTESSGQELNVFARPFISEALSIINELHGHEINTQGVKEIDFGIYVGRCLGWDFLPVIPRPNSPPEEVSIDLTDHIMHSSYEMYFRFHLEAEIAAQKSENETYALFGHGIKEPIYDVHGSTTCSILVPGLRENSPYVEENDIVQFRELVYDKYNRLLDMDHWMNPPRQIYRNGGWQLTGGRWRGEPAPGWTGIIYNTRVLAVRRKDNTLVVRIDGSPDLDRWAHSSPDSLRFNIQFPVPMKRYQPMKDVLPIVQEVLRYADKTRFQVPKQVTNHLEATSHTPDSGYESPAGLTRPSSVPWLQSMLFPIEADCDTQTKLNPGNFKQIFFDGQLNWEQKKAIESICSRNYGTLPFLVSGPPGTGKTKTLVEVALQLVKRSDGVSNVLFCAPSDPAADMIVQRLSSHFNGNELLRLNRSSRPFAEVPGGVLPFCCVCEDRFDLPKFQQIMACKLVVTTCRDASLLLHSRLSNVDLIAAEYGLRCSINPHATPPSIIDLHWTALLIDEAAQAMEPEALIPLAIVAPPPGSAKLATQPLVIMAGDEHQFGPRTSLASSPLKISLFARLFARSVYSEHPLSRGKSGERQPKTLQQTMLPIARPAFANLIRNYRSHPAILAVPSSRFYHDTLEPEATNTDCLASWTGWLRPHWPVLFHNNSSEDSMDLENGGWSNAGEAQIACEYAASLVKSGLVAQKDICIMSPFKAQVARLRSMVRDPRFALWDVDIGPTEAFQGLERDVVVLCTTRSKRRFVESDVRANQGIIDMPRTMNVALTRAKFGLIVIGRWEVLVADPNWLDLVGFCGRNGLVAGDAEADVEKVVELTRLEKVLLDREEREDELEKKQEIIRTLDVYPQEDPMWLHGMQAQLDIEHSEGFDGEAEGVNRDDADEDEYADE</sequence>
<gene>
    <name evidence="5" type="ORF">IFR04_010325</name>
</gene>
<evidence type="ECO:0000256" key="1">
    <source>
        <dbReference type="ARBA" id="ARBA00022806"/>
    </source>
</evidence>
<dbReference type="GO" id="GO:0035194">
    <property type="term" value="P:regulatory ncRNA-mediated post-transcriptional gene silencing"/>
    <property type="evidence" value="ECO:0007669"/>
    <property type="project" value="TreeGrafter"/>
</dbReference>
<protein>
    <recommendedName>
        <fullName evidence="7">RNA helicase</fullName>
    </recommendedName>
</protein>
<feature type="domain" description="DNA2/NAM7 helicase helicase" evidence="3">
    <location>
        <begin position="450"/>
        <end position="529"/>
    </location>
</feature>
<keyword evidence="1" id="KW-0547">Nucleotide-binding</keyword>
<dbReference type="PANTHER" id="PTHR10887:SF322">
    <property type="entry name" value="HELICASE MOV-10"/>
    <property type="match status" value="1"/>
</dbReference>
<dbReference type="GO" id="GO:0004386">
    <property type="term" value="F:helicase activity"/>
    <property type="evidence" value="ECO:0007669"/>
    <property type="project" value="InterPro"/>
</dbReference>
<dbReference type="OrthoDB" id="6513042at2759"/>
<evidence type="ECO:0000256" key="2">
    <source>
        <dbReference type="SAM" id="MobiDB-lite"/>
    </source>
</evidence>
<dbReference type="InterPro" id="IPR047187">
    <property type="entry name" value="SF1_C_Upf1"/>
</dbReference>
<organism evidence="5 6">
    <name type="scientific">Cadophora malorum</name>
    <dbReference type="NCBI Taxonomy" id="108018"/>
    <lineage>
        <taxon>Eukaryota</taxon>
        <taxon>Fungi</taxon>
        <taxon>Dikarya</taxon>
        <taxon>Ascomycota</taxon>
        <taxon>Pezizomycotina</taxon>
        <taxon>Leotiomycetes</taxon>
        <taxon>Helotiales</taxon>
        <taxon>Ploettnerulaceae</taxon>
        <taxon>Cadophora</taxon>
    </lineage>
</organism>
<feature type="region of interest" description="Disordered" evidence="2">
    <location>
        <begin position="1"/>
        <end position="29"/>
    </location>
</feature>
<comment type="caution">
    <text evidence="5">The sequence shown here is derived from an EMBL/GenBank/DDBJ whole genome shotgun (WGS) entry which is preliminary data.</text>
</comment>
<feature type="domain" description="DNA2/NAM7 helicase-like C-terminal" evidence="4">
    <location>
        <begin position="717"/>
        <end position="900"/>
    </location>
</feature>
<dbReference type="Proteomes" id="UP000664132">
    <property type="component" value="Unassembled WGS sequence"/>
</dbReference>
<dbReference type="SUPFAM" id="SSF52540">
    <property type="entry name" value="P-loop containing nucleoside triphosphate hydrolases"/>
    <property type="match status" value="1"/>
</dbReference>
<feature type="compositionally biased region" description="Acidic residues" evidence="2">
    <location>
        <begin position="1001"/>
        <end position="1010"/>
    </location>
</feature>
<evidence type="ECO:0000259" key="3">
    <source>
        <dbReference type="Pfam" id="PF13086"/>
    </source>
</evidence>
<dbReference type="PANTHER" id="PTHR10887">
    <property type="entry name" value="DNA2/NAM7 HELICASE FAMILY"/>
    <property type="match status" value="1"/>
</dbReference>
<dbReference type="EMBL" id="JAFJYH010000183">
    <property type="protein sequence ID" value="KAG4416531.1"/>
    <property type="molecule type" value="Genomic_DNA"/>
</dbReference>
<dbReference type="CDD" id="cd18808">
    <property type="entry name" value="SF1_C_Upf1"/>
    <property type="match status" value="1"/>
</dbReference>
<dbReference type="InterPro" id="IPR027417">
    <property type="entry name" value="P-loop_NTPase"/>
</dbReference>